<dbReference type="PROSITE" id="PS51502">
    <property type="entry name" value="S_R_A_B_BARREL"/>
    <property type="match status" value="1"/>
</dbReference>
<organism evidence="4">
    <name type="scientific">freshwater metagenome</name>
    <dbReference type="NCBI Taxonomy" id="449393"/>
    <lineage>
        <taxon>unclassified sequences</taxon>
        <taxon>metagenomes</taxon>
        <taxon>ecological metagenomes</taxon>
    </lineage>
</organism>
<dbReference type="EMBL" id="CAEZZA010000141">
    <property type="protein sequence ID" value="CAB4753763.1"/>
    <property type="molecule type" value="Genomic_DNA"/>
</dbReference>
<reference evidence="4" key="1">
    <citation type="submission" date="2020-05" db="EMBL/GenBank/DDBJ databases">
        <authorList>
            <person name="Chiriac C."/>
            <person name="Salcher M."/>
            <person name="Ghai R."/>
            <person name="Kavagutti S V."/>
        </authorList>
    </citation>
    <scope>NUCLEOTIDE SEQUENCE</scope>
</reference>
<accession>A0A6J7Q4Q7</accession>
<protein>
    <submittedName>
        <fullName evidence="4">Unannotated protein</fullName>
    </submittedName>
</protein>
<evidence type="ECO:0000313" key="3">
    <source>
        <dbReference type="EMBL" id="CAB4753763.1"/>
    </source>
</evidence>
<comment type="subunit">
    <text evidence="1">Homodimer.</text>
</comment>
<name>A0A6J7Q4Q7_9ZZZZ</name>
<dbReference type="SUPFAM" id="SSF54909">
    <property type="entry name" value="Dimeric alpha+beta barrel"/>
    <property type="match status" value="1"/>
</dbReference>
<dbReference type="PANTHER" id="PTHR33178">
    <property type="match status" value="1"/>
</dbReference>
<evidence type="ECO:0000256" key="1">
    <source>
        <dbReference type="ARBA" id="ARBA00011738"/>
    </source>
</evidence>
<sequence length="101" mass="11503">MSVLHIAMFKWSENVTESQVDDFTAALEVLKTQMPILKSFRFGRDLGLRDGNYDYGVVAELAEPSQVAEYLDHELHQELIKAHVQHMLSERKAVQILNFGG</sequence>
<dbReference type="Pfam" id="PF07876">
    <property type="entry name" value="Dabb"/>
    <property type="match status" value="1"/>
</dbReference>
<evidence type="ECO:0000259" key="2">
    <source>
        <dbReference type="PROSITE" id="PS51502"/>
    </source>
</evidence>
<proteinExistence type="predicted"/>
<dbReference type="Gene3D" id="3.30.70.100">
    <property type="match status" value="1"/>
</dbReference>
<dbReference type="PANTHER" id="PTHR33178:SF10">
    <property type="entry name" value="STRESS-RESPONSE A_B BARREL DOMAIN-CONTAINING PROTEIN"/>
    <property type="match status" value="1"/>
</dbReference>
<gene>
    <name evidence="3" type="ORF">UFOPK2809_01014</name>
    <name evidence="4" type="ORF">UFOPK4043_01134</name>
</gene>
<dbReference type="EMBL" id="CAFBPA010000178">
    <property type="protein sequence ID" value="CAB5012608.1"/>
    <property type="molecule type" value="Genomic_DNA"/>
</dbReference>
<dbReference type="InterPro" id="IPR044662">
    <property type="entry name" value="HS1/DABB1-like"/>
</dbReference>
<dbReference type="AlphaFoldDB" id="A0A6J7Q4Q7"/>
<feature type="domain" description="Stress-response A/B barrel" evidence="2">
    <location>
        <begin position="3"/>
        <end position="96"/>
    </location>
</feature>
<evidence type="ECO:0000313" key="4">
    <source>
        <dbReference type="EMBL" id="CAB5012608.1"/>
    </source>
</evidence>
<dbReference type="InterPro" id="IPR013097">
    <property type="entry name" value="Dabb"/>
</dbReference>
<dbReference type="InterPro" id="IPR011008">
    <property type="entry name" value="Dimeric_a/b-barrel"/>
</dbReference>
<dbReference type="SMART" id="SM00886">
    <property type="entry name" value="Dabb"/>
    <property type="match status" value="1"/>
</dbReference>